<feature type="region of interest" description="Disordered" evidence="2">
    <location>
        <begin position="166"/>
        <end position="195"/>
    </location>
</feature>
<dbReference type="Proteomes" id="UP000009080">
    <property type="component" value="Chromosome"/>
</dbReference>
<protein>
    <submittedName>
        <fullName evidence="4">Uncharacterized protein</fullName>
    </submittedName>
</protein>
<keyword evidence="1" id="KW-0175">Coiled coil</keyword>
<dbReference type="HOGENOM" id="CLU_808744_0_0_6"/>
<dbReference type="eggNOG" id="COG1196">
    <property type="taxonomic scope" value="Bacteria"/>
</dbReference>
<evidence type="ECO:0000313" key="5">
    <source>
        <dbReference type="Proteomes" id="UP000009080"/>
    </source>
</evidence>
<keyword evidence="3" id="KW-0732">Signal</keyword>
<accession>C5BM18</accession>
<organism evidence="4 5">
    <name type="scientific">Teredinibacter turnerae (strain ATCC 39867 / T7901)</name>
    <dbReference type="NCBI Taxonomy" id="377629"/>
    <lineage>
        <taxon>Bacteria</taxon>
        <taxon>Pseudomonadati</taxon>
        <taxon>Pseudomonadota</taxon>
        <taxon>Gammaproteobacteria</taxon>
        <taxon>Cellvibrionales</taxon>
        <taxon>Cellvibrionaceae</taxon>
        <taxon>Teredinibacter</taxon>
    </lineage>
</organism>
<evidence type="ECO:0000256" key="3">
    <source>
        <dbReference type="SAM" id="SignalP"/>
    </source>
</evidence>
<feature type="coiled-coil region" evidence="1">
    <location>
        <begin position="118"/>
        <end position="159"/>
    </location>
</feature>
<sequence>MNYLRLAIRSSLCLITLLFVQISVAQTGAQAELDKLQARVASVKDSLETIDSRLEYYEVKKPEAESQLAEAQLAYQEAETLLAEAKASKEADAARAIDLANRRIELAERGLKSREGRLERTITKIVELGEEKKQLVAELGALERQIAEKKERVEIVQEQKARAAVAAQAAPAPTPVPKPKPTPRPKPTPTPTPEPVAIEVVEEVAEATPEAKAEPTPAPAPVAAVEADDASLQNLSPQARYAHAQMKTLNRLLKEDSKRRNQRYDELTVQVDRDDEVDLEHLGNEQYYAELSLGAGEHALTIKLRKYKVRIPAEQDGDMFVLIYDARDHRKPRFAFFNKGLLK</sequence>
<feature type="coiled-coil region" evidence="1">
    <location>
        <begin position="33"/>
        <end position="88"/>
    </location>
</feature>
<name>C5BM18_TERTT</name>
<dbReference type="OrthoDB" id="5724883at2"/>
<gene>
    <name evidence="4" type="ordered locus">TERTU_2702</name>
</gene>
<evidence type="ECO:0000313" key="4">
    <source>
        <dbReference type="EMBL" id="ACR12305.1"/>
    </source>
</evidence>
<dbReference type="SUPFAM" id="SSF57997">
    <property type="entry name" value="Tropomyosin"/>
    <property type="match status" value="1"/>
</dbReference>
<proteinExistence type="predicted"/>
<dbReference type="Gene3D" id="1.10.287.1490">
    <property type="match status" value="1"/>
</dbReference>
<dbReference type="AlphaFoldDB" id="C5BM18"/>
<dbReference type="STRING" id="377629.TERTU_2702"/>
<dbReference type="EMBL" id="CP001614">
    <property type="protein sequence ID" value="ACR12305.1"/>
    <property type="molecule type" value="Genomic_DNA"/>
</dbReference>
<feature type="chain" id="PRO_5002946469" evidence="3">
    <location>
        <begin position="26"/>
        <end position="343"/>
    </location>
</feature>
<feature type="compositionally biased region" description="Pro residues" evidence="2">
    <location>
        <begin position="172"/>
        <end position="194"/>
    </location>
</feature>
<reference evidence="4 5" key="1">
    <citation type="journal article" date="2009" name="PLoS ONE">
        <title>The complete genome of Teredinibacter turnerae T7901: an intracellular endosymbiont of marine wood-boring bivalves (shipworms).</title>
        <authorList>
            <person name="Yang J.C."/>
            <person name="Madupu R."/>
            <person name="Durkin A.S."/>
            <person name="Ekborg N.A."/>
            <person name="Pedamallu C.S."/>
            <person name="Hostetler J.B."/>
            <person name="Radune D."/>
            <person name="Toms B.S."/>
            <person name="Henrissat B."/>
            <person name="Coutinho P.M."/>
            <person name="Schwarz S."/>
            <person name="Field L."/>
            <person name="Trindade-Silva A.E."/>
            <person name="Soares C.A.G."/>
            <person name="Elshahawi S."/>
            <person name="Hanora A."/>
            <person name="Schmidt E.W."/>
            <person name="Haygood M.G."/>
            <person name="Posfai J."/>
            <person name="Benner J."/>
            <person name="Madinger C."/>
            <person name="Nove J."/>
            <person name="Anton B."/>
            <person name="Chaudhary K."/>
            <person name="Foster J."/>
            <person name="Holman A."/>
            <person name="Kumar S."/>
            <person name="Lessard P.A."/>
            <person name="Luyten Y.A."/>
            <person name="Slatko B."/>
            <person name="Wood N."/>
            <person name="Wu B."/>
            <person name="Teplitski M."/>
            <person name="Mougous J.D."/>
            <person name="Ward N."/>
            <person name="Eisen J.A."/>
            <person name="Badger J.H."/>
            <person name="Distel D.L."/>
        </authorList>
    </citation>
    <scope>NUCLEOTIDE SEQUENCE [LARGE SCALE GENOMIC DNA]</scope>
    <source>
        <strain evidence="5">ATCC 39867 / T7901</strain>
    </source>
</reference>
<dbReference type="RefSeq" id="WP_015818417.1">
    <property type="nucleotide sequence ID" value="NC_012997.1"/>
</dbReference>
<keyword evidence="5" id="KW-1185">Reference proteome</keyword>
<feature type="signal peptide" evidence="3">
    <location>
        <begin position="1"/>
        <end position="25"/>
    </location>
</feature>
<evidence type="ECO:0000256" key="2">
    <source>
        <dbReference type="SAM" id="MobiDB-lite"/>
    </source>
</evidence>
<evidence type="ECO:0000256" key="1">
    <source>
        <dbReference type="SAM" id="Coils"/>
    </source>
</evidence>
<dbReference type="KEGG" id="ttu:TERTU_2702"/>